<dbReference type="GO" id="GO:0006412">
    <property type="term" value="P:translation"/>
    <property type="evidence" value="ECO:0007669"/>
    <property type="project" value="InterPro"/>
</dbReference>
<dbReference type="GO" id="GO:1990904">
    <property type="term" value="C:ribonucleoprotein complex"/>
    <property type="evidence" value="ECO:0007669"/>
    <property type="project" value="UniProtKB-KW"/>
</dbReference>
<evidence type="ECO:0000313" key="5">
    <source>
        <dbReference type="EMBL" id="KAJ5709959.1"/>
    </source>
</evidence>
<dbReference type="GO" id="GO:0003735">
    <property type="term" value="F:structural constituent of ribosome"/>
    <property type="evidence" value="ECO:0007669"/>
    <property type="project" value="InterPro"/>
</dbReference>
<dbReference type="Gene3D" id="2.30.30.30">
    <property type="match status" value="1"/>
</dbReference>
<evidence type="ECO:0000256" key="3">
    <source>
        <dbReference type="ARBA" id="ARBA00023274"/>
    </source>
</evidence>
<dbReference type="PANTHER" id="PTHR12903">
    <property type="entry name" value="MITOCHONDRIAL RIBOSOMAL PROTEIN L24"/>
    <property type="match status" value="1"/>
</dbReference>
<dbReference type="InterPro" id="IPR005824">
    <property type="entry name" value="KOW"/>
</dbReference>
<dbReference type="GO" id="GO:0005840">
    <property type="term" value="C:ribosome"/>
    <property type="evidence" value="ECO:0007669"/>
    <property type="project" value="UniProtKB-KW"/>
</dbReference>
<reference evidence="5" key="2">
    <citation type="submission" date="2023-01" db="EMBL/GenBank/DDBJ databases">
        <authorList>
            <person name="Petersen C."/>
        </authorList>
    </citation>
    <scope>NUCLEOTIDE SEQUENCE</scope>
    <source>
        <strain evidence="5">IBT 17514</strain>
    </source>
</reference>
<accession>A0AAD6MSB2</accession>
<keyword evidence="3" id="KW-0687">Ribonucleoprotein</keyword>
<reference evidence="5" key="1">
    <citation type="journal article" date="2023" name="IMA Fungus">
        <title>Comparative genomic study of the Penicillium genus elucidates a diverse pangenome and 15 lateral gene transfer events.</title>
        <authorList>
            <person name="Petersen C."/>
            <person name="Sorensen T."/>
            <person name="Nielsen M.R."/>
            <person name="Sondergaard T.E."/>
            <person name="Sorensen J.L."/>
            <person name="Fitzpatrick D.A."/>
            <person name="Frisvad J.C."/>
            <person name="Nielsen K.L."/>
        </authorList>
    </citation>
    <scope>NUCLEOTIDE SEQUENCE</scope>
    <source>
        <strain evidence="5">IBT 17514</strain>
    </source>
</reference>
<evidence type="ECO:0000256" key="2">
    <source>
        <dbReference type="ARBA" id="ARBA00022980"/>
    </source>
</evidence>
<organism evidence="5 6">
    <name type="scientific">Penicillium malachiteum</name>
    <dbReference type="NCBI Taxonomy" id="1324776"/>
    <lineage>
        <taxon>Eukaryota</taxon>
        <taxon>Fungi</taxon>
        <taxon>Dikarya</taxon>
        <taxon>Ascomycota</taxon>
        <taxon>Pezizomycotina</taxon>
        <taxon>Eurotiomycetes</taxon>
        <taxon>Eurotiomycetidae</taxon>
        <taxon>Eurotiales</taxon>
        <taxon>Aspergillaceae</taxon>
        <taxon>Penicillium</taxon>
    </lineage>
</organism>
<name>A0AAD6MSB2_9EURO</name>
<dbReference type="Pfam" id="PF22682">
    <property type="entry name" value="Ribosomal_uL24m-like"/>
    <property type="match status" value="1"/>
</dbReference>
<protein>
    <recommendedName>
        <fullName evidence="4">KOW domain-containing protein</fullName>
    </recommendedName>
</protein>
<comment type="similarity">
    <text evidence="1">Belongs to the universal ribosomal protein uL24 family.</text>
</comment>
<dbReference type="InterPro" id="IPR008991">
    <property type="entry name" value="Translation_prot_SH3-like_sf"/>
</dbReference>
<dbReference type="InterPro" id="IPR003256">
    <property type="entry name" value="Ribosomal_uL24"/>
</dbReference>
<sequence length="362" mass="41248">MDKVIRRAASARKQAQAKAFRQQKTTELIDRQQVLRARKDYNKSLMTRMKESRQARWEDWQKGELAPMRHVGPDATSYGSVDVALLHPPAIPKHLRRKVILFAEGDRVCVIRGRDKGKINEITQVNRDSETVIVKDVNVTDIHVPAWAKASMGIQTDTIAQPLPIPLDNIRHVIALDVNNTTKDHIVQHAYAGGPYMERSFDSKLPRFSRYVSGLDIEIPWPTEPEPQHDVGEFDTRGNEVSKVSWIPSLDAPPFPSTVIDELRNKFSRFRTRHDEEYVKKMVMEEYRQEYLKSQTLLTPKGELKQARALRNAATKAQALDSNGNVKMEKETAQFIGDFMRKLQLNQAKSVSDKAAKAQVTA</sequence>
<evidence type="ECO:0000313" key="6">
    <source>
        <dbReference type="Proteomes" id="UP001215712"/>
    </source>
</evidence>
<dbReference type="InterPro" id="IPR014722">
    <property type="entry name" value="Rib_uL2_dom2"/>
</dbReference>
<proteinExistence type="inferred from homology"/>
<evidence type="ECO:0000259" key="4">
    <source>
        <dbReference type="SMART" id="SM00739"/>
    </source>
</evidence>
<evidence type="ECO:0000256" key="1">
    <source>
        <dbReference type="ARBA" id="ARBA00010618"/>
    </source>
</evidence>
<dbReference type="CDD" id="cd06089">
    <property type="entry name" value="KOW_RPL26"/>
    <property type="match status" value="1"/>
</dbReference>
<dbReference type="GO" id="GO:0003723">
    <property type="term" value="F:RNA binding"/>
    <property type="evidence" value="ECO:0007669"/>
    <property type="project" value="InterPro"/>
</dbReference>
<dbReference type="InterPro" id="IPR041988">
    <property type="entry name" value="Ribosomal_uL24_KOW"/>
</dbReference>
<dbReference type="EMBL" id="JAQJAN010000017">
    <property type="protein sequence ID" value="KAJ5709959.1"/>
    <property type="molecule type" value="Genomic_DNA"/>
</dbReference>
<feature type="domain" description="KOW" evidence="4">
    <location>
        <begin position="101"/>
        <end position="128"/>
    </location>
</feature>
<dbReference type="AlphaFoldDB" id="A0AAD6MSB2"/>
<keyword evidence="2" id="KW-0689">Ribosomal protein</keyword>
<keyword evidence="6" id="KW-1185">Reference proteome</keyword>
<dbReference type="Proteomes" id="UP001215712">
    <property type="component" value="Unassembled WGS sequence"/>
</dbReference>
<dbReference type="SUPFAM" id="SSF50104">
    <property type="entry name" value="Translation proteins SH3-like domain"/>
    <property type="match status" value="1"/>
</dbReference>
<comment type="caution">
    <text evidence="5">The sequence shown here is derived from an EMBL/GenBank/DDBJ whole genome shotgun (WGS) entry which is preliminary data.</text>
</comment>
<gene>
    <name evidence="5" type="ORF">N7493_009551</name>
</gene>
<dbReference type="SMART" id="SM00739">
    <property type="entry name" value="KOW"/>
    <property type="match status" value="1"/>
</dbReference>